<dbReference type="InterPro" id="IPR050526">
    <property type="entry name" value="Rubredoxin_ET"/>
</dbReference>
<dbReference type="OrthoDB" id="9800607at2"/>
<reference evidence="8 9" key="1">
    <citation type="submission" date="2019-06" db="EMBL/GenBank/DDBJ databases">
        <title>Sequencing the genomes of 1000 actinobacteria strains.</title>
        <authorList>
            <person name="Klenk H.-P."/>
        </authorList>
    </citation>
    <scope>NUCLEOTIDE SEQUENCE [LARGE SCALE GENOMIC DNA]</scope>
    <source>
        <strain evidence="8 9">DSM 103495</strain>
    </source>
</reference>
<comment type="caution">
    <text evidence="8">The sequence shown here is derived from an EMBL/GenBank/DDBJ whole genome shotgun (WGS) entry which is preliminary data.</text>
</comment>
<keyword evidence="2" id="KW-0813">Transport</keyword>
<dbReference type="EMBL" id="VFPG01000001">
    <property type="protein sequence ID" value="TQM30892.1"/>
    <property type="molecule type" value="Genomic_DNA"/>
</dbReference>
<evidence type="ECO:0000256" key="5">
    <source>
        <dbReference type="ARBA" id="ARBA00023004"/>
    </source>
</evidence>
<dbReference type="GO" id="GO:0005506">
    <property type="term" value="F:iron ion binding"/>
    <property type="evidence" value="ECO:0007669"/>
    <property type="project" value="UniProtKB-UniRule"/>
</dbReference>
<dbReference type="RefSeq" id="WP_141809088.1">
    <property type="nucleotide sequence ID" value="NZ_VFPG01000001.1"/>
</dbReference>
<dbReference type="PRINTS" id="PR00163">
    <property type="entry name" value="RUBREDOXIN"/>
</dbReference>
<accession>A0A543FAN9</accession>
<dbReference type="InterPro" id="IPR018527">
    <property type="entry name" value="Rubredoxin_Fe_BS"/>
</dbReference>
<comment type="similarity">
    <text evidence="6">Belongs to the rubredoxin family.</text>
</comment>
<dbReference type="InterPro" id="IPR024935">
    <property type="entry name" value="Rubredoxin_dom"/>
</dbReference>
<evidence type="ECO:0000313" key="9">
    <source>
        <dbReference type="Proteomes" id="UP000316331"/>
    </source>
</evidence>
<dbReference type="PROSITE" id="PS00202">
    <property type="entry name" value="RUBREDOXIN"/>
    <property type="match status" value="1"/>
</dbReference>
<keyword evidence="5 6" id="KW-0408">Iron</keyword>
<evidence type="ECO:0000259" key="7">
    <source>
        <dbReference type="PROSITE" id="PS50903"/>
    </source>
</evidence>
<protein>
    <recommendedName>
        <fullName evidence="6">Rubredoxin</fullName>
    </recommendedName>
</protein>
<dbReference type="Proteomes" id="UP000316331">
    <property type="component" value="Unassembled WGS sequence"/>
</dbReference>
<dbReference type="SUPFAM" id="SSF57802">
    <property type="entry name" value="Rubredoxin-like"/>
    <property type="match status" value="1"/>
</dbReference>
<name>A0A543FAN9_9NOCA</name>
<keyword evidence="3 6" id="KW-0479">Metal-binding</keyword>
<dbReference type="CDD" id="cd00730">
    <property type="entry name" value="rubredoxin"/>
    <property type="match status" value="1"/>
</dbReference>
<dbReference type="Gene3D" id="2.20.28.10">
    <property type="match status" value="1"/>
</dbReference>
<gene>
    <name evidence="8" type="ORF">FB390_2530</name>
</gene>
<feature type="domain" description="Rubredoxin-like" evidence="7">
    <location>
        <begin position="1"/>
        <end position="53"/>
    </location>
</feature>
<comment type="cofactor">
    <cofactor evidence="6">
        <name>Fe(3+)</name>
        <dbReference type="ChEBI" id="CHEBI:29034"/>
    </cofactor>
</comment>
<evidence type="ECO:0000256" key="4">
    <source>
        <dbReference type="ARBA" id="ARBA00022982"/>
    </source>
</evidence>
<evidence type="ECO:0000256" key="1">
    <source>
        <dbReference type="ARBA" id="ARBA00002792"/>
    </source>
</evidence>
<dbReference type="PANTHER" id="PTHR47627">
    <property type="entry name" value="RUBREDOXIN"/>
    <property type="match status" value="1"/>
</dbReference>
<evidence type="ECO:0000256" key="3">
    <source>
        <dbReference type="ARBA" id="ARBA00022723"/>
    </source>
</evidence>
<evidence type="ECO:0000256" key="6">
    <source>
        <dbReference type="RuleBase" id="RU003820"/>
    </source>
</evidence>
<dbReference type="PANTHER" id="PTHR47627:SF1">
    <property type="entry name" value="RUBREDOXIN-1-RELATED"/>
    <property type="match status" value="1"/>
</dbReference>
<dbReference type="InterPro" id="IPR024934">
    <property type="entry name" value="Rubredoxin-like_dom"/>
</dbReference>
<dbReference type="FunFam" id="2.20.28.10:FF:000001">
    <property type="entry name" value="Rubredoxin"/>
    <property type="match status" value="1"/>
</dbReference>
<dbReference type="AlphaFoldDB" id="A0A543FAN9"/>
<dbReference type="GO" id="GO:0043448">
    <property type="term" value="P:alkane catabolic process"/>
    <property type="evidence" value="ECO:0007669"/>
    <property type="project" value="TreeGrafter"/>
</dbReference>
<dbReference type="PROSITE" id="PS50903">
    <property type="entry name" value="RUBREDOXIN_LIKE"/>
    <property type="match status" value="1"/>
</dbReference>
<keyword evidence="9" id="KW-1185">Reference proteome</keyword>
<evidence type="ECO:0000313" key="8">
    <source>
        <dbReference type="EMBL" id="TQM30892.1"/>
    </source>
</evidence>
<sequence>MTVYRCPVCDYIFDETKGAPHEGFPAGTRWADVPDDWCCPDCGVREKIDFEPVGVTS</sequence>
<proteinExistence type="inferred from homology"/>
<organism evidence="8 9">
    <name type="scientific">Nocardia bhagyanarayanae</name>
    <dbReference type="NCBI Taxonomy" id="1215925"/>
    <lineage>
        <taxon>Bacteria</taxon>
        <taxon>Bacillati</taxon>
        <taxon>Actinomycetota</taxon>
        <taxon>Actinomycetes</taxon>
        <taxon>Mycobacteriales</taxon>
        <taxon>Nocardiaceae</taxon>
        <taxon>Nocardia</taxon>
    </lineage>
</organism>
<evidence type="ECO:0000256" key="2">
    <source>
        <dbReference type="ARBA" id="ARBA00022448"/>
    </source>
</evidence>
<keyword evidence="4 6" id="KW-0249">Electron transport</keyword>
<dbReference type="GO" id="GO:0009055">
    <property type="term" value="F:electron transfer activity"/>
    <property type="evidence" value="ECO:0007669"/>
    <property type="project" value="TreeGrafter"/>
</dbReference>
<dbReference type="Pfam" id="PF00301">
    <property type="entry name" value="Rubredoxin"/>
    <property type="match status" value="1"/>
</dbReference>
<comment type="function">
    <text evidence="1">Involved in the hydrocarbon hydroxylating system, which transfers electrons from NADH to rubredoxin reductase and then through rubredoxin to alkane 1 monooxygenase.</text>
</comment>